<evidence type="ECO:0000256" key="7">
    <source>
        <dbReference type="PIRSR" id="PIRSR619791-2"/>
    </source>
</evidence>
<dbReference type="PANTHER" id="PTHR11903">
    <property type="entry name" value="PROSTAGLANDIN G/H SYNTHASE"/>
    <property type="match status" value="1"/>
</dbReference>
<dbReference type="SUPFAM" id="SSF48264">
    <property type="entry name" value="Cytochrome P450"/>
    <property type="match status" value="1"/>
</dbReference>
<keyword evidence="5" id="KW-0560">Oxidoreductase</keyword>
<protein>
    <submittedName>
        <fullName evidence="8">Heme peroxidase</fullName>
    </submittedName>
</protein>
<comment type="caution">
    <text evidence="8">The sequence shown here is derived from an EMBL/GenBank/DDBJ whole genome shotgun (WGS) entry which is preliminary data.</text>
</comment>
<keyword evidence="4" id="KW-0223">Dioxygenase</keyword>
<dbReference type="SUPFAM" id="SSF48113">
    <property type="entry name" value="Heme-dependent peroxidases"/>
    <property type="match status" value="1"/>
</dbReference>
<dbReference type="InterPro" id="IPR036396">
    <property type="entry name" value="Cyt_P450_sf"/>
</dbReference>
<dbReference type="InterPro" id="IPR010255">
    <property type="entry name" value="Haem_peroxidase_sf"/>
</dbReference>
<dbReference type="GO" id="GO:0005506">
    <property type="term" value="F:iron ion binding"/>
    <property type="evidence" value="ECO:0007669"/>
    <property type="project" value="InterPro"/>
</dbReference>
<dbReference type="Gene3D" id="1.10.640.10">
    <property type="entry name" value="Haem peroxidase domain superfamily, animal type"/>
    <property type="match status" value="1"/>
</dbReference>
<feature type="binding site" description="axial binding residue" evidence="7">
    <location>
        <position position="385"/>
    </location>
    <ligand>
        <name>heme b</name>
        <dbReference type="ChEBI" id="CHEBI:60344"/>
    </ligand>
    <ligandPart>
        <name>Fe</name>
        <dbReference type="ChEBI" id="CHEBI:18248"/>
    </ligandPart>
</feature>
<dbReference type="Proteomes" id="UP000807353">
    <property type="component" value="Unassembled WGS sequence"/>
</dbReference>
<dbReference type="Pfam" id="PF03098">
    <property type="entry name" value="An_peroxidase"/>
    <property type="match status" value="1"/>
</dbReference>
<dbReference type="AlphaFoldDB" id="A0A9P6CI08"/>
<keyword evidence="8" id="KW-0575">Peroxidase</keyword>
<organism evidence="8 9">
    <name type="scientific">Collybia nuda</name>
    <dbReference type="NCBI Taxonomy" id="64659"/>
    <lineage>
        <taxon>Eukaryota</taxon>
        <taxon>Fungi</taxon>
        <taxon>Dikarya</taxon>
        <taxon>Basidiomycota</taxon>
        <taxon>Agaricomycotina</taxon>
        <taxon>Agaricomycetes</taxon>
        <taxon>Agaricomycetidae</taxon>
        <taxon>Agaricales</taxon>
        <taxon>Tricholomatineae</taxon>
        <taxon>Clitocybaceae</taxon>
        <taxon>Collybia</taxon>
    </lineage>
</organism>
<dbReference type="GO" id="GO:0016705">
    <property type="term" value="F:oxidoreductase activity, acting on paired donors, with incorporation or reduction of molecular oxygen"/>
    <property type="evidence" value="ECO:0007669"/>
    <property type="project" value="InterPro"/>
</dbReference>
<accession>A0A9P6CI08</accession>
<evidence type="ECO:0000256" key="3">
    <source>
        <dbReference type="ARBA" id="ARBA00022723"/>
    </source>
</evidence>
<reference evidence="8" key="1">
    <citation type="submission" date="2020-11" db="EMBL/GenBank/DDBJ databases">
        <authorList>
            <consortium name="DOE Joint Genome Institute"/>
            <person name="Ahrendt S."/>
            <person name="Riley R."/>
            <person name="Andreopoulos W."/>
            <person name="Labutti K."/>
            <person name="Pangilinan J."/>
            <person name="Ruiz-Duenas F.J."/>
            <person name="Barrasa J.M."/>
            <person name="Sanchez-Garcia M."/>
            <person name="Camarero S."/>
            <person name="Miyauchi S."/>
            <person name="Serrano A."/>
            <person name="Linde D."/>
            <person name="Babiker R."/>
            <person name="Drula E."/>
            <person name="Ayuso-Fernandez I."/>
            <person name="Pacheco R."/>
            <person name="Padilla G."/>
            <person name="Ferreira P."/>
            <person name="Barriuso J."/>
            <person name="Kellner H."/>
            <person name="Castanera R."/>
            <person name="Alfaro M."/>
            <person name="Ramirez L."/>
            <person name="Pisabarro A.G."/>
            <person name="Kuo A."/>
            <person name="Tritt A."/>
            <person name="Lipzen A."/>
            <person name="He G."/>
            <person name="Yan M."/>
            <person name="Ng V."/>
            <person name="Cullen D."/>
            <person name="Martin F."/>
            <person name="Rosso M.-N."/>
            <person name="Henrissat B."/>
            <person name="Hibbett D."/>
            <person name="Martinez A.T."/>
            <person name="Grigoriev I.V."/>
        </authorList>
    </citation>
    <scope>NUCLEOTIDE SEQUENCE</scope>
    <source>
        <strain evidence="8">CBS 247.69</strain>
    </source>
</reference>
<dbReference type="PRINTS" id="PR00457">
    <property type="entry name" value="ANPEROXIDASE"/>
</dbReference>
<evidence type="ECO:0000256" key="5">
    <source>
        <dbReference type="ARBA" id="ARBA00023002"/>
    </source>
</evidence>
<dbReference type="GO" id="GO:0051213">
    <property type="term" value="F:dioxygenase activity"/>
    <property type="evidence" value="ECO:0007669"/>
    <property type="project" value="UniProtKB-KW"/>
</dbReference>
<dbReference type="EMBL" id="MU150240">
    <property type="protein sequence ID" value="KAF9466792.1"/>
    <property type="molecule type" value="Genomic_DNA"/>
</dbReference>
<gene>
    <name evidence="8" type="ORF">BDZ94DRAFT_1334937</name>
</gene>
<dbReference type="GO" id="GO:0004601">
    <property type="term" value="F:peroxidase activity"/>
    <property type="evidence" value="ECO:0007669"/>
    <property type="project" value="UniProtKB-KW"/>
</dbReference>
<evidence type="ECO:0000313" key="9">
    <source>
        <dbReference type="Proteomes" id="UP000807353"/>
    </source>
</evidence>
<dbReference type="GO" id="GO:0006631">
    <property type="term" value="P:fatty acid metabolic process"/>
    <property type="evidence" value="ECO:0007669"/>
    <property type="project" value="UniProtKB-ARBA"/>
</dbReference>
<name>A0A9P6CI08_9AGAR</name>
<sequence length="1088" mass="120356">MAGITPGKVLALGADTAFLATRDLPDAPDGYYDWQVSADPSDQRKGHSIVTNLATKVSNFAQKGGFQPSSGFTSAFLDAFTHPEAIDDRKGLFASGLAQLAKIDPNTDIAKKLNNAVIDTLYGTVEHPPATYMGPKYTFRQADGGGNNVHFPDIGRAGTPYARSVQGKAGLPVASLPDSGLVFDTILKRNQQLNHAGGMSSMIFAFASIVTHSLFRTDKDININNASSYLDLSPLYGDNQAAQNKVRDKAAGRGLMYPDTFSEERLLFAPPATSALLVVFSRNHNFIAHRILKINEKKMWSDPPPTDPTALALQDEQIFQTAKLINCGHFMSAIMGDYVAGFLGQSEGANWNMNAFDVIDSKDRQVSRGEGNHVSVEFNIMYRWHATMSQRDEEWTQKVFKKAFQNKSPSEVGLSDVENINALFGGLEADPSKRTFAGLSRLPDGRFADADIAKILHDATEAPAGSFRGQGTPEVLRIAEIMGMEQSRKWGLCTMNEFRKFLGLRQFESFEEWNSDAEIVKAARRLYLHIDNLELYTGLQAESTMPLSDGSRFCCGYTACVLGDAIALVRGDRFSTTDFTPTNFTSWGFRDCQRSLDNGAFGGQIPKLLLRNLPNQYPWNSVYSLFPFFTPSKMKTALKAQGIDAKYNFDRPVLRNPPVVLNDFTAIKYAFDDPSKFKIIYDKVGYGSVLTSDDRAQHDADRSMITHAFWSDKAVVEEYITWYGSSTTKQIKERGWTYPGLPGNYVDIVRDVINPVCVRFVTEKLFGIEPKTKDNKHQLYTEREFYDMLQDLVSALITKFGFVSRTFAFAWRDAATDAGLVIGGLAGKTFLALPRTHVRQLSGIIGLVAGKIAEQKSSYQFQSQIAASKRPIDELLGCILGLGVGASVNFAQSAVHVVNLYLENGREKERQQIIQLANSNDARSLELLRGYTREGMRLRPQFTGIWRDAAVDAEIPQGSGRPPLKVKAGDRIRASFKNAHLDPTEFPNPTTIDPTRPASSYNLNGAGFHNCPGTAFASEAITEIVKSIFKLKNLRRAPGNAGKLQGFTEIINQTETDYYIQRDGSVNFWPGSLQIVVCLFSNLIVTMI</sequence>
<keyword evidence="6 7" id="KW-0408">Iron</keyword>
<keyword evidence="3 7" id="KW-0479">Metal-binding</keyword>
<dbReference type="InterPro" id="IPR019791">
    <property type="entry name" value="Haem_peroxidase_animal"/>
</dbReference>
<dbReference type="PROSITE" id="PS50292">
    <property type="entry name" value="PEROXIDASE_3"/>
    <property type="match status" value="1"/>
</dbReference>
<dbReference type="InterPro" id="IPR050783">
    <property type="entry name" value="Oxylipin_biosynth_metab"/>
</dbReference>
<dbReference type="GO" id="GO:0020037">
    <property type="term" value="F:heme binding"/>
    <property type="evidence" value="ECO:0007669"/>
    <property type="project" value="InterPro"/>
</dbReference>
<dbReference type="CDD" id="cd20612">
    <property type="entry name" value="CYP_LDS-like_C"/>
    <property type="match status" value="1"/>
</dbReference>
<comment type="subunit">
    <text evidence="1">Homotetramer.</text>
</comment>
<keyword evidence="9" id="KW-1185">Reference proteome</keyword>
<evidence type="ECO:0000256" key="4">
    <source>
        <dbReference type="ARBA" id="ARBA00022964"/>
    </source>
</evidence>
<dbReference type="GO" id="GO:0004497">
    <property type="term" value="F:monooxygenase activity"/>
    <property type="evidence" value="ECO:0007669"/>
    <property type="project" value="InterPro"/>
</dbReference>
<dbReference type="OrthoDB" id="823504at2759"/>
<evidence type="ECO:0000256" key="1">
    <source>
        <dbReference type="ARBA" id="ARBA00011881"/>
    </source>
</evidence>
<keyword evidence="2 7" id="KW-0349">Heme</keyword>
<evidence type="ECO:0000313" key="8">
    <source>
        <dbReference type="EMBL" id="KAF9466792.1"/>
    </source>
</evidence>
<evidence type="ECO:0000256" key="6">
    <source>
        <dbReference type="ARBA" id="ARBA00023004"/>
    </source>
</evidence>
<dbReference type="Gene3D" id="1.10.630.10">
    <property type="entry name" value="Cytochrome P450"/>
    <property type="match status" value="1"/>
</dbReference>
<evidence type="ECO:0000256" key="2">
    <source>
        <dbReference type="ARBA" id="ARBA00022617"/>
    </source>
</evidence>
<proteinExistence type="predicted"/>
<dbReference type="InterPro" id="IPR001128">
    <property type="entry name" value="Cyt_P450"/>
</dbReference>
<dbReference type="Pfam" id="PF00067">
    <property type="entry name" value="p450"/>
    <property type="match status" value="1"/>
</dbReference>
<dbReference type="InterPro" id="IPR037120">
    <property type="entry name" value="Haem_peroxidase_sf_animal"/>
</dbReference>
<dbReference type="InterPro" id="IPR034812">
    <property type="entry name" value="Ppo-like_N"/>
</dbReference>
<dbReference type="CDD" id="cd09817">
    <property type="entry name" value="linoleate_diol_synthase_like"/>
    <property type="match status" value="1"/>
</dbReference>
<dbReference type="PANTHER" id="PTHR11903:SF37">
    <property type="entry name" value="PSI-PRODUCING OXYGENASE A"/>
    <property type="match status" value="1"/>
</dbReference>
<dbReference type="GO" id="GO:0006979">
    <property type="term" value="P:response to oxidative stress"/>
    <property type="evidence" value="ECO:0007669"/>
    <property type="project" value="InterPro"/>
</dbReference>